<dbReference type="AlphaFoldDB" id="A0AAD9X627"/>
<reference evidence="1" key="1">
    <citation type="journal article" date="2023" name="Plant J.">
        <title>Genome sequences and population genomics provide insights into the demographic history, inbreeding, and mutation load of two 'living fossil' tree species of Dipteronia.</title>
        <authorList>
            <person name="Feng Y."/>
            <person name="Comes H.P."/>
            <person name="Chen J."/>
            <person name="Zhu S."/>
            <person name="Lu R."/>
            <person name="Zhang X."/>
            <person name="Li P."/>
            <person name="Qiu J."/>
            <person name="Olsen K.M."/>
            <person name="Qiu Y."/>
        </authorList>
    </citation>
    <scope>NUCLEOTIDE SEQUENCE</scope>
    <source>
        <strain evidence="1">KIB01</strain>
    </source>
</reference>
<organism evidence="1 2">
    <name type="scientific">Dipteronia dyeriana</name>
    <dbReference type="NCBI Taxonomy" id="168575"/>
    <lineage>
        <taxon>Eukaryota</taxon>
        <taxon>Viridiplantae</taxon>
        <taxon>Streptophyta</taxon>
        <taxon>Embryophyta</taxon>
        <taxon>Tracheophyta</taxon>
        <taxon>Spermatophyta</taxon>
        <taxon>Magnoliopsida</taxon>
        <taxon>eudicotyledons</taxon>
        <taxon>Gunneridae</taxon>
        <taxon>Pentapetalae</taxon>
        <taxon>rosids</taxon>
        <taxon>malvids</taxon>
        <taxon>Sapindales</taxon>
        <taxon>Sapindaceae</taxon>
        <taxon>Hippocastanoideae</taxon>
        <taxon>Acereae</taxon>
        <taxon>Dipteronia</taxon>
    </lineage>
</organism>
<sequence>MITVVRMLTYGCPTNILDEYVQIGESIAIIVCIGIGRTAPQLGMMINRMKQVRDKMVHMDLKINLINHIWDIYGGRQTA</sequence>
<name>A0AAD9X627_9ROSI</name>
<dbReference type="Proteomes" id="UP001280121">
    <property type="component" value="Unassembled WGS sequence"/>
</dbReference>
<accession>A0AAD9X627</accession>
<gene>
    <name evidence="1" type="ORF">Ddye_013320</name>
</gene>
<evidence type="ECO:0000313" key="1">
    <source>
        <dbReference type="EMBL" id="KAK2653464.1"/>
    </source>
</evidence>
<dbReference type="EMBL" id="JANJYI010000004">
    <property type="protein sequence ID" value="KAK2653464.1"/>
    <property type="molecule type" value="Genomic_DNA"/>
</dbReference>
<protein>
    <submittedName>
        <fullName evidence="1">Uncharacterized protein</fullName>
    </submittedName>
</protein>
<keyword evidence="2" id="KW-1185">Reference proteome</keyword>
<comment type="caution">
    <text evidence="1">The sequence shown here is derived from an EMBL/GenBank/DDBJ whole genome shotgun (WGS) entry which is preliminary data.</text>
</comment>
<proteinExistence type="predicted"/>
<evidence type="ECO:0000313" key="2">
    <source>
        <dbReference type="Proteomes" id="UP001280121"/>
    </source>
</evidence>